<dbReference type="AlphaFoldDB" id="A0A164GDF8"/>
<gene>
    <name evidence="1" type="ORF">APZ42_005572</name>
</gene>
<accession>A0A164GDF8</accession>
<name>A0A164GDF8_9CRUS</name>
<evidence type="ECO:0000313" key="2">
    <source>
        <dbReference type="Proteomes" id="UP000076858"/>
    </source>
</evidence>
<evidence type="ECO:0000313" key="1">
    <source>
        <dbReference type="EMBL" id="KZR98827.1"/>
    </source>
</evidence>
<sequence>MSRARKSPPGPLLFIHGNRIPNVIKNKFLGLTFDQKLTWSAHVDTVVSSCLQKRNIFILLTNQKFGPNIHTLTTLFKSIVRSKVDYGAIAYGGTSSTNIAKIDIVCRGILRMILGAFKSTPVDIIYADLGLEPFKKRCQWLKARYLIKLSKNPTNSTYQPAYHHIKNPKEWPPRSIPNISPMLSELAALDPNLFKTLPDYFAQRKIPPPWSSAPHKTSYFPMSKKFAQVNQSEARAKMSHALKHLPHTTIKGYTDGSVSSLSTSCAYTFPEIKEQGAWYLTPGSNILTAELHGIFKALETCYHLDPGPTQELTLTLHGSPATLAFLATKMLTGWQVT</sequence>
<proteinExistence type="predicted"/>
<protein>
    <submittedName>
        <fullName evidence="1">Uncharacterized protein</fullName>
    </submittedName>
</protein>
<dbReference type="Proteomes" id="UP000076858">
    <property type="component" value="Unassembled WGS sequence"/>
</dbReference>
<organism evidence="1 2">
    <name type="scientific">Daphnia magna</name>
    <dbReference type="NCBI Taxonomy" id="35525"/>
    <lineage>
        <taxon>Eukaryota</taxon>
        <taxon>Metazoa</taxon>
        <taxon>Ecdysozoa</taxon>
        <taxon>Arthropoda</taxon>
        <taxon>Crustacea</taxon>
        <taxon>Branchiopoda</taxon>
        <taxon>Diplostraca</taxon>
        <taxon>Cladocera</taxon>
        <taxon>Anomopoda</taxon>
        <taxon>Daphniidae</taxon>
        <taxon>Daphnia</taxon>
    </lineage>
</organism>
<dbReference type="OrthoDB" id="6382272at2759"/>
<comment type="caution">
    <text evidence="1">The sequence shown here is derived from an EMBL/GenBank/DDBJ whole genome shotgun (WGS) entry which is preliminary data.</text>
</comment>
<dbReference type="EMBL" id="LRGB01015688">
    <property type="protein sequence ID" value="KZR98827.1"/>
    <property type="molecule type" value="Genomic_DNA"/>
</dbReference>
<reference evidence="1 2" key="1">
    <citation type="submission" date="2016-03" db="EMBL/GenBank/DDBJ databases">
        <title>EvidentialGene: Evidence-directed Construction of Genes on Genomes.</title>
        <authorList>
            <person name="Gilbert D.G."/>
            <person name="Choi J.-H."/>
            <person name="Mockaitis K."/>
            <person name="Colbourne J."/>
            <person name="Pfrender M."/>
        </authorList>
    </citation>
    <scope>NUCLEOTIDE SEQUENCE [LARGE SCALE GENOMIC DNA]</scope>
    <source>
        <strain evidence="1 2">Xinb3</strain>
        <tissue evidence="1">Complete organism</tissue>
    </source>
</reference>
<keyword evidence="2" id="KW-1185">Reference proteome</keyword>